<name>A0A2P4Z8H6_9HYPO</name>
<organism evidence="3 4">
    <name type="scientific">Trichoderma gamsii</name>
    <dbReference type="NCBI Taxonomy" id="398673"/>
    <lineage>
        <taxon>Eukaryota</taxon>
        <taxon>Fungi</taxon>
        <taxon>Dikarya</taxon>
        <taxon>Ascomycota</taxon>
        <taxon>Pezizomycotina</taxon>
        <taxon>Sordariomycetes</taxon>
        <taxon>Hypocreomycetidae</taxon>
        <taxon>Hypocreales</taxon>
        <taxon>Hypocreaceae</taxon>
        <taxon>Trichoderma</taxon>
    </lineage>
</organism>
<comment type="caution">
    <text evidence="3">The sequence shown here is derived from an EMBL/GenBank/DDBJ whole genome shotgun (WGS) entry which is preliminary data.</text>
</comment>
<dbReference type="GO" id="GO:0008168">
    <property type="term" value="F:methyltransferase activity"/>
    <property type="evidence" value="ECO:0007669"/>
    <property type="project" value="UniProtKB-KW"/>
</dbReference>
<sequence>MSSKSIQNEEDPFEIYDLDSGLKLLREYSGISNEDVKSHVDLIQTKALQVRPYPCISRYRFLDLIMKYGCVSRSLGAKIRQLVHDGAPSVNTYGSDLWGDFLSIGYELFKDKTGYKLHL</sequence>
<evidence type="ECO:0000256" key="2">
    <source>
        <dbReference type="ARBA" id="ARBA00022691"/>
    </source>
</evidence>
<dbReference type="STRING" id="398673.A0A2P4Z8H6"/>
<evidence type="ECO:0000313" key="4">
    <source>
        <dbReference type="Proteomes" id="UP000054821"/>
    </source>
</evidence>
<keyword evidence="1" id="KW-0808">Transferase</keyword>
<dbReference type="PANTHER" id="PTHR35897:SF1">
    <property type="entry name" value="METHYLTRANSFERASE AUSD"/>
    <property type="match status" value="1"/>
</dbReference>
<keyword evidence="2" id="KW-0949">S-adenosyl-L-methionine</keyword>
<keyword evidence="4" id="KW-1185">Reference proteome</keyword>
<dbReference type="PANTHER" id="PTHR35897">
    <property type="entry name" value="METHYLTRANSFERASE AUSD"/>
    <property type="match status" value="1"/>
</dbReference>
<evidence type="ECO:0000256" key="1">
    <source>
        <dbReference type="ARBA" id="ARBA00022679"/>
    </source>
</evidence>
<dbReference type="RefSeq" id="XP_018665924.1">
    <property type="nucleotide sequence ID" value="XM_018801092.1"/>
</dbReference>
<gene>
    <name evidence="3" type="ORF">TGAM01_v210529</name>
</gene>
<dbReference type="Proteomes" id="UP000054821">
    <property type="component" value="Unassembled WGS sequence"/>
</dbReference>
<protein>
    <submittedName>
        <fullName evidence="3">Methyltransferase</fullName>
    </submittedName>
</protein>
<reference evidence="3 4" key="1">
    <citation type="journal article" date="2016" name="Genome Announc.">
        <title>Draft Whole-Genome Sequence of Trichoderma gamsii T6085, a Promising Biocontrol Agent of Fusarium Head Blight on Wheat.</title>
        <authorList>
            <person name="Baroncelli R."/>
            <person name="Zapparata A."/>
            <person name="Piaggeschi G."/>
            <person name="Sarrocco S."/>
            <person name="Vannacci G."/>
        </authorList>
    </citation>
    <scope>NUCLEOTIDE SEQUENCE [LARGE SCALE GENOMIC DNA]</scope>
    <source>
        <strain evidence="3 4">T6085</strain>
    </source>
</reference>
<dbReference type="GO" id="GO:0032259">
    <property type="term" value="P:methylation"/>
    <property type="evidence" value="ECO:0007669"/>
    <property type="project" value="UniProtKB-KW"/>
</dbReference>
<proteinExistence type="predicted"/>
<dbReference type="InterPro" id="IPR051654">
    <property type="entry name" value="Meroterpenoid_MTases"/>
</dbReference>
<keyword evidence="3" id="KW-0489">Methyltransferase</keyword>
<dbReference type="GeneID" id="29981175"/>
<accession>A0A2P4Z8H6</accession>
<evidence type="ECO:0000313" key="3">
    <source>
        <dbReference type="EMBL" id="PON20571.1"/>
    </source>
</evidence>
<dbReference type="AlphaFoldDB" id="A0A2P4Z8H6"/>
<dbReference type="EMBL" id="JPDN02000065">
    <property type="protein sequence ID" value="PON20571.1"/>
    <property type="molecule type" value="Genomic_DNA"/>
</dbReference>